<evidence type="ECO:0000259" key="5">
    <source>
        <dbReference type="PROSITE" id="PS50931"/>
    </source>
</evidence>
<dbReference type="InterPro" id="IPR058163">
    <property type="entry name" value="LysR-type_TF_proteobact-type"/>
</dbReference>
<dbReference type="GO" id="GO:0003677">
    <property type="term" value="F:DNA binding"/>
    <property type="evidence" value="ECO:0007669"/>
    <property type="project" value="UniProtKB-KW"/>
</dbReference>
<dbReference type="Pfam" id="PF03466">
    <property type="entry name" value="LysR_substrate"/>
    <property type="match status" value="1"/>
</dbReference>
<evidence type="ECO:0000256" key="2">
    <source>
        <dbReference type="ARBA" id="ARBA00023015"/>
    </source>
</evidence>
<dbReference type="PANTHER" id="PTHR30537:SF5">
    <property type="entry name" value="HTH-TYPE TRANSCRIPTIONAL ACTIVATOR TTDR-RELATED"/>
    <property type="match status" value="1"/>
</dbReference>
<dbReference type="InterPro" id="IPR005119">
    <property type="entry name" value="LysR_subst-bd"/>
</dbReference>
<dbReference type="CDD" id="cd08422">
    <property type="entry name" value="PBP2_CrgA_like"/>
    <property type="match status" value="1"/>
</dbReference>
<dbReference type="Gene3D" id="3.40.190.290">
    <property type="match status" value="1"/>
</dbReference>
<dbReference type="InterPro" id="IPR036390">
    <property type="entry name" value="WH_DNA-bd_sf"/>
</dbReference>
<keyword evidence="7" id="KW-1185">Reference proteome</keyword>
<gene>
    <name evidence="6" type="ORF">J5Y10_27150</name>
</gene>
<keyword evidence="2" id="KW-0805">Transcription regulation</keyword>
<accession>A0A940N4F2</accession>
<keyword evidence="4" id="KW-0804">Transcription</keyword>
<dbReference type="Gene3D" id="1.10.10.10">
    <property type="entry name" value="Winged helix-like DNA-binding domain superfamily/Winged helix DNA-binding domain"/>
    <property type="match status" value="1"/>
</dbReference>
<protein>
    <submittedName>
        <fullName evidence="6">LysR family transcriptional regulator</fullName>
    </submittedName>
</protein>
<dbReference type="Proteomes" id="UP000677537">
    <property type="component" value="Unassembled WGS sequence"/>
</dbReference>
<dbReference type="SUPFAM" id="SSF53850">
    <property type="entry name" value="Periplasmic binding protein-like II"/>
    <property type="match status" value="1"/>
</dbReference>
<dbReference type="InterPro" id="IPR036388">
    <property type="entry name" value="WH-like_DNA-bd_sf"/>
</dbReference>
<evidence type="ECO:0000256" key="1">
    <source>
        <dbReference type="ARBA" id="ARBA00009437"/>
    </source>
</evidence>
<evidence type="ECO:0000313" key="7">
    <source>
        <dbReference type="Proteomes" id="UP000677537"/>
    </source>
</evidence>
<name>A0A940N4F2_9PROT</name>
<dbReference type="SUPFAM" id="SSF46785">
    <property type="entry name" value="Winged helix' DNA-binding domain"/>
    <property type="match status" value="1"/>
</dbReference>
<feature type="domain" description="HTH lysR-type" evidence="5">
    <location>
        <begin position="1"/>
        <end position="59"/>
    </location>
</feature>
<dbReference type="PANTHER" id="PTHR30537">
    <property type="entry name" value="HTH-TYPE TRANSCRIPTIONAL REGULATOR"/>
    <property type="match status" value="1"/>
</dbReference>
<organism evidence="6 7">
    <name type="scientific">Roseomonas indoligenes</name>
    <dbReference type="NCBI Taxonomy" id="2820811"/>
    <lineage>
        <taxon>Bacteria</taxon>
        <taxon>Pseudomonadati</taxon>
        <taxon>Pseudomonadota</taxon>
        <taxon>Alphaproteobacteria</taxon>
        <taxon>Acetobacterales</taxon>
        <taxon>Roseomonadaceae</taxon>
        <taxon>Roseomonas</taxon>
    </lineage>
</organism>
<comment type="caution">
    <text evidence="6">The sequence shown here is derived from an EMBL/GenBank/DDBJ whole genome shotgun (WGS) entry which is preliminary data.</text>
</comment>
<dbReference type="Pfam" id="PF00126">
    <property type="entry name" value="HTH_1"/>
    <property type="match status" value="1"/>
</dbReference>
<reference evidence="6" key="1">
    <citation type="submission" date="2021-03" db="EMBL/GenBank/DDBJ databases">
        <authorList>
            <person name="So Y."/>
        </authorList>
    </citation>
    <scope>NUCLEOTIDE SEQUENCE</scope>
    <source>
        <strain evidence="6">SG15</strain>
    </source>
</reference>
<dbReference type="RefSeq" id="WP_209377275.1">
    <property type="nucleotide sequence ID" value="NZ_JAGIZA010000042.1"/>
</dbReference>
<dbReference type="PROSITE" id="PS50931">
    <property type="entry name" value="HTH_LYSR"/>
    <property type="match status" value="1"/>
</dbReference>
<dbReference type="InterPro" id="IPR000847">
    <property type="entry name" value="LysR_HTH_N"/>
</dbReference>
<evidence type="ECO:0000313" key="6">
    <source>
        <dbReference type="EMBL" id="MBP0496487.1"/>
    </source>
</evidence>
<comment type="similarity">
    <text evidence="1">Belongs to the LysR transcriptional regulatory family.</text>
</comment>
<proteinExistence type="inferred from homology"/>
<sequence>MDLLKSVQVFAKVAETGSFSRAATRLSISNAAATRHVAMLEKRFAVRLFERTTRRLRLTEAGHVCLEHCIRALAELELAEMSASHGAVTPEGTLRVSSTSLFWMVCIAPRLPAFLRRYPSLTLQVNLTERQPDLVDEGYDASVQFLEPIGQTLVARRLRRIDRVVCASPDYIARRGRPASIPEVEGHDCLVYAQSAEAVEWQFDTENGRVAAVPFGQLRSTDAQTLRLAALAGLGLVRSPRFLIEEDIRDGRLIPLLEHARSVDPDLYVVFPSRKFMPAKLRVFVDFLSTEFGEQSG</sequence>
<evidence type="ECO:0000256" key="4">
    <source>
        <dbReference type="ARBA" id="ARBA00023163"/>
    </source>
</evidence>
<evidence type="ECO:0000256" key="3">
    <source>
        <dbReference type="ARBA" id="ARBA00023125"/>
    </source>
</evidence>
<dbReference type="EMBL" id="JAGIZA010000042">
    <property type="protein sequence ID" value="MBP0496487.1"/>
    <property type="molecule type" value="Genomic_DNA"/>
</dbReference>
<dbReference type="GO" id="GO:0003700">
    <property type="term" value="F:DNA-binding transcription factor activity"/>
    <property type="evidence" value="ECO:0007669"/>
    <property type="project" value="InterPro"/>
</dbReference>
<dbReference type="AlphaFoldDB" id="A0A940N4F2"/>
<keyword evidence="3" id="KW-0238">DNA-binding</keyword>
<dbReference type="FunFam" id="1.10.10.10:FF:000001">
    <property type="entry name" value="LysR family transcriptional regulator"/>
    <property type="match status" value="1"/>
</dbReference>